<comment type="caution">
    <text evidence="1">The sequence shown here is derived from an EMBL/GenBank/DDBJ whole genome shotgun (WGS) entry which is preliminary data.</text>
</comment>
<protein>
    <submittedName>
        <fullName evidence="1">Uncharacterized protein</fullName>
    </submittedName>
</protein>
<dbReference type="EMBL" id="CAJMXA010004020">
    <property type="protein sequence ID" value="CAE6531667.1"/>
    <property type="molecule type" value="Genomic_DNA"/>
</dbReference>
<sequence>MKIRYDADTSLRVQVLPEDLVPVPEFVAAIEKALDRPTRFEKFQPVYNDLNRWGDVMPLEIEMGTSLSLTDTKDNFAQLPATTTNSLSHLSIITTANMIRKGAASNMGWGDAAWANLDVPVTEWRLIGVIAVVPTLSLLANDIQTQLADLHDERLSYVPPLAVDEMPWPCKRYDDVKNASRTISKVVVRSGNHIAALSVTYLDGVTSGTGGDGGNEQTFALTEGL</sequence>
<dbReference type="AlphaFoldDB" id="A0A8H3DLH0"/>
<dbReference type="Proteomes" id="UP000663853">
    <property type="component" value="Unassembled WGS sequence"/>
</dbReference>
<reference evidence="1" key="1">
    <citation type="submission" date="2021-01" db="EMBL/GenBank/DDBJ databases">
        <authorList>
            <person name="Kaushik A."/>
        </authorList>
    </citation>
    <scope>NUCLEOTIDE SEQUENCE</scope>
    <source>
        <strain evidence="1">AG6-10EEA</strain>
    </source>
</reference>
<organism evidence="1 2">
    <name type="scientific">Rhizoctonia solani</name>
    <dbReference type="NCBI Taxonomy" id="456999"/>
    <lineage>
        <taxon>Eukaryota</taxon>
        <taxon>Fungi</taxon>
        <taxon>Dikarya</taxon>
        <taxon>Basidiomycota</taxon>
        <taxon>Agaricomycotina</taxon>
        <taxon>Agaricomycetes</taxon>
        <taxon>Cantharellales</taxon>
        <taxon>Ceratobasidiaceae</taxon>
        <taxon>Rhizoctonia</taxon>
    </lineage>
</organism>
<evidence type="ECO:0000313" key="1">
    <source>
        <dbReference type="EMBL" id="CAE6531667.1"/>
    </source>
</evidence>
<name>A0A8H3DLH0_9AGAM</name>
<evidence type="ECO:0000313" key="2">
    <source>
        <dbReference type="Proteomes" id="UP000663853"/>
    </source>
</evidence>
<accession>A0A8H3DLH0</accession>
<gene>
    <name evidence="1" type="ORF">RDB_LOCUS168991</name>
</gene>
<proteinExistence type="predicted"/>